<dbReference type="InterPro" id="IPR000412">
    <property type="entry name" value="ABC_2_transport"/>
</dbReference>
<dbReference type="InterPro" id="IPR013525">
    <property type="entry name" value="ABC2_TM"/>
</dbReference>
<dbReference type="EMBL" id="JACJLA010000007">
    <property type="protein sequence ID" value="MBM6912647.1"/>
    <property type="molecule type" value="Genomic_DNA"/>
</dbReference>
<evidence type="ECO:0000256" key="1">
    <source>
        <dbReference type="ARBA" id="ARBA00004651"/>
    </source>
</evidence>
<evidence type="ECO:0000256" key="3">
    <source>
        <dbReference type="ARBA" id="ARBA00022448"/>
    </source>
</evidence>
<evidence type="ECO:0000256" key="2">
    <source>
        <dbReference type="ARBA" id="ARBA00007783"/>
    </source>
</evidence>
<dbReference type="PANTHER" id="PTHR30294:SF44">
    <property type="entry name" value="MULTIDRUG ABC TRANSPORTER PERMEASE YBHR-RELATED"/>
    <property type="match status" value="1"/>
</dbReference>
<accession>A0ABS2GGJ7</accession>
<dbReference type="PANTHER" id="PTHR30294">
    <property type="entry name" value="MEMBRANE COMPONENT OF ABC TRANSPORTER YHHJ-RELATED"/>
    <property type="match status" value="1"/>
</dbReference>
<keyword evidence="3 8" id="KW-0813">Transport</keyword>
<name>A0ABS2GGJ7_9FIRM</name>
<feature type="transmembrane region" description="Helical" evidence="8">
    <location>
        <begin position="230"/>
        <end position="250"/>
    </location>
</feature>
<evidence type="ECO:0000259" key="9">
    <source>
        <dbReference type="PROSITE" id="PS51012"/>
    </source>
</evidence>
<dbReference type="PROSITE" id="PS51012">
    <property type="entry name" value="ABC_TM2"/>
    <property type="match status" value="1"/>
</dbReference>
<evidence type="ECO:0000313" key="10">
    <source>
        <dbReference type="EMBL" id="MBM6912647.1"/>
    </source>
</evidence>
<evidence type="ECO:0000313" key="11">
    <source>
        <dbReference type="Proteomes" id="UP000707138"/>
    </source>
</evidence>
<feature type="transmembrane region" description="Helical" evidence="8">
    <location>
        <begin position="30"/>
        <end position="49"/>
    </location>
</feature>
<keyword evidence="11" id="KW-1185">Reference proteome</keyword>
<feature type="transmembrane region" description="Helical" evidence="8">
    <location>
        <begin position="176"/>
        <end position="200"/>
    </location>
</feature>
<protein>
    <recommendedName>
        <fullName evidence="8">Transport permease protein</fullName>
    </recommendedName>
</protein>
<evidence type="ECO:0000256" key="7">
    <source>
        <dbReference type="ARBA" id="ARBA00023136"/>
    </source>
</evidence>
<comment type="caution">
    <text evidence="10">The sequence shown here is derived from an EMBL/GenBank/DDBJ whole genome shotgun (WGS) entry which is preliminary data.</text>
</comment>
<keyword evidence="4 8" id="KW-1003">Cell membrane</keyword>
<feature type="transmembrane region" description="Helical" evidence="8">
    <location>
        <begin position="287"/>
        <end position="308"/>
    </location>
</feature>
<comment type="similarity">
    <text evidence="2 8">Belongs to the ABC-2 integral membrane protein family.</text>
</comment>
<feature type="transmembrane region" description="Helical" evidence="8">
    <location>
        <begin position="345"/>
        <end position="366"/>
    </location>
</feature>
<dbReference type="Gene3D" id="3.40.1710.10">
    <property type="entry name" value="abc type-2 transporter like domain"/>
    <property type="match status" value="1"/>
</dbReference>
<organism evidence="10 11">
    <name type="scientific">Veillonella magna</name>
    <dbReference type="NCBI Taxonomy" id="464322"/>
    <lineage>
        <taxon>Bacteria</taxon>
        <taxon>Bacillati</taxon>
        <taxon>Bacillota</taxon>
        <taxon>Negativicutes</taxon>
        <taxon>Veillonellales</taxon>
        <taxon>Veillonellaceae</taxon>
        <taxon>Veillonella</taxon>
    </lineage>
</organism>
<dbReference type="InterPro" id="IPR051449">
    <property type="entry name" value="ABC-2_transporter_component"/>
</dbReference>
<feature type="domain" description="ABC transmembrane type-2" evidence="9">
    <location>
        <begin position="139"/>
        <end position="369"/>
    </location>
</feature>
<evidence type="ECO:0000256" key="4">
    <source>
        <dbReference type="ARBA" id="ARBA00022475"/>
    </source>
</evidence>
<dbReference type="InterPro" id="IPR047817">
    <property type="entry name" value="ABC2_TM_bact-type"/>
</dbReference>
<feature type="transmembrane region" description="Helical" evidence="8">
    <location>
        <begin position="256"/>
        <end position="280"/>
    </location>
</feature>
<reference evidence="10 11" key="1">
    <citation type="journal article" date="2021" name="Sci. Rep.">
        <title>The distribution of antibiotic resistance genes in chicken gut microbiota commensals.</title>
        <authorList>
            <person name="Juricova H."/>
            <person name="Matiasovicova J."/>
            <person name="Kubasova T."/>
            <person name="Cejkova D."/>
            <person name="Rychlik I."/>
        </authorList>
    </citation>
    <scope>NUCLEOTIDE SEQUENCE [LARGE SCALE GENOMIC DNA]</scope>
    <source>
        <strain evidence="10 11">An537</strain>
    </source>
</reference>
<evidence type="ECO:0000256" key="6">
    <source>
        <dbReference type="ARBA" id="ARBA00022989"/>
    </source>
</evidence>
<proteinExistence type="inferred from homology"/>
<sequence length="371" mass="40515">MTSLSTTFYKLLCVIRKELLVTLKDPKIRFILLLPVIVQGMLFGYTASFNLDRVPYALLDQSHSSYSADFIARLEGSGIFQRVFTLSSTAQIAPAIDSGDVIAVVTVNQDFANQITAGTAAPVQVITDGRNPTTSGIAAGYISSIASAYSTELRGTPPAVEVVNRTWYNPNLITRWMFLPSLIPMLALTQVMMLAGLSVAREREQGTFDQLLVTPLQPYEILIAKAIPPMIIGTIQATLVLLLTIFWFGITPVGSIGTLYLTIFIFLLSSVGVGLSVSAISDSMQQVMVYCFVILLPMLLLSGLSTPIQNMPEVLQYATYINPMRFAVESVRRIYLEGAGLNLIAINYIPMLIVASITLPLAATLFRKKLS</sequence>
<dbReference type="RefSeq" id="WP_205087741.1">
    <property type="nucleotide sequence ID" value="NZ_JACJLA010000007.1"/>
</dbReference>
<keyword evidence="5 8" id="KW-0812">Transmembrane</keyword>
<keyword evidence="7 8" id="KW-0472">Membrane</keyword>
<dbReference type="PRINTS" id="PR00164">
    <property type="entry name" value="ABC2TRNSPORT"/>
</dbReference>
<comment type="subcellular location">
    <subcellularLocation>
        <location evidence="1 8">Cell membrane</location>
        <topology evidence="1 8">Multi-pass membrane protein</topology>
    </subcellularLocation>
</comment>
<dbReference type="Pfam" id="PF12698">
    <property type="entry name" value="ABC2_membrane_3"/>
    <property type="match status" value="1"/>
</dbReference>
<evidence type="ECO:0000256" key="5">
    <source>
        <dbReference type="ARBA" id="ARBA00022692"/>
    </source>
</evidence>
<keyword evidence="6 8" id="KW-1133">Transmembrane helix</keyword>
<gene>
    <name evidence="10" type="ORF">H6A01_04820</name>
</gene>
<dbReference type="Proteomes" id="UP000707138">
    <property type="component" value="Unassembled WGS sequence"/>
</dbReference>
<evidence type="ECO:0000256" key="8">
    <source>
        <dbReference type="RuleBase" id="RU361157"/>
    </source>
</evidence>